<evidence type="ECO:0000313" key="2">
    <source>
        <dbReference type="Proteomes" id="UP000223913"/>
    </source>
</evidence>
<dbReference type="AlphaFoldDB" id="A0A2D0NET7"/>
<comment type="caution">
    <text evidence="1">The sequence shown here is derived from an EMBL/GenBank/DDBJ whole genome shotgun (WGS) entry which is preliminary data.</text>
</comment>
<dbReference type="Proteomes" id="UP000223913">
    <property type="component" value="Unassembled WGS sequence"/>
</dbReference>
<gene>
    <name evidence="1" type="ORF">CRP01_08525</name>
</gene>
<organism evidence="1 2">
    <name type="scientific">Flavilitoribacter nigricans (strain ATCC 23147 / DSM 23189 / NBRC 102662 / NCIMB 1420 / SS-2)</name>
    <name type="common">Lewinella nigricans</name>
    <dbReference type="NCBI Taxonomy" id="1122177"/>
    <lineage>
        <taxon>Bacteria</taxon>
        <taxon>Pseudomonadati</taxon>
        <taxon>Bacteroidota</taxon>
        <taxon>Saprospiria</taxon>
        <taxon>Saprospirales</taxon>
        <taxon>Lewinellaceae</taxon>
        <taxon>Flavilitoribacter</taxon>
    </lineage>
</organism>
<accession>A0A2D0NET7</accession>
<evidence type="ECO:0000313" key="1">
    <source>
        <dbReference type="EMBL" id="PHN06995.1"/>
    </source>
</evidence>
<name>A0A2D0NET7_FLAN2</name>
<proteinExistence type="predicted"/>
<keyword evidence="2" id="KW-1185">Reference proteome</keyword>
<dbReference type="EMBL" id="PDUD01000012">
    <property type="protein sequence ID" value="PHN06995.1"/>
    <property type="molecule type" value="Genomic_DNA"/>
</dbReference>
<dbReference type="RefSeq" id="WP_099149603.1">
    <property type="nucleotide sequence ID" value="NZ_PDUD01000012.1"/>
</dbReference>
<reference evidence="1 2" key="1">
    <citation type="submission" date="2017-10" db="EMBL/GenBank/DDBJ databases">
        <title>The draft genome sequence of Lewinella nigricans NBRC 102662.</title>
        <authorList>
            <person name="Wang K."/>
        </authorList>
    </citation>
    <scope>NUCLEOTIDE SEQUENCE [LARGE SCALE GENOMIC DNA]</scope>
    <source>
        <strain evidence="1 2">NBRC 102662</strain>
    </source>
</reference>
<protein>
    <submittedName>
        <fullName evidence="1">Uncharacterized protein</fullName>
    </submittedName>
</protein>
<sequence length="219" mass="24974">MKKEKFYIVVINTSVNLDEVIAKGGITPNLSINEGKLKAIEFINYEDAQKVYQKIVQPLGLNNPDTNYWNFLLLNEIGFKEYIELKDDQKFTLQDLRNKEEEIIDLTKLVVQTKEPFGGGVIKGNKSEFTSPFNFWVNSVTKIIKDNFEIDADLYGGTYNPISLSTLEKLVTGSCGSLNLYLNTKEFVSAIELQNNSKKSGCFFVETENDYFLIDIHCH</sequence>